<name>A0A1H2B8W2_9MICC</name>
<dbReference type="PROSITE" id="PS00383">
    <property type="entry name" value="TYR_PHOSPHATASE_1"/>
    <property type="match status" value="1"/>
</dbReference>
<dbReference type="GO" id="GO:0004721">
    <property type="term" value="F:phosphoprotein phosphatase activity"/>
    <property type="evidence" value="ECO:0007669"/>
    <property type="project" value="InterPro"/>
</dbReference>
<dbReference type="Gene3D" id="3.90.190.10">
    <property type="entry name" value="Protein tyrosine phosphatase superfamily"/>
    <property type="match status" value="1"/>
</dbReference>
<organism evidence="2 3">
    <name type="scientific">Pseudarthrobacter equi</name>
    <dbReference type="NCBI Taxonomy" id="728066"/>
    <lineage>
        <taxon>Bacteria</taxon>
        <taxon>Bacillati</taxon>
        <taxon>Actinomycetota</taxon>
        <taxon>Actinomycetes</taxon>
        <taxon>Micrococcales</taxon>
        <taxon>Micrococcaceae</taxon>
        <taxon>Pseudarthrobacter</taxon>
    </lineage>
</organism>
<gene>
    <name evidence="2" type="ORF">SAMN04489743_3496</name>
</gene>
<evidence type="ECO:0000313" key="3">
    <source>
        <dbReference type="Proteomes" id="UP000198751"/>
    </source>
</evidence>
<accession>A0A1H2B8W2</accession>
<dbReference type="SUPFAM" id="SSF52799">
    <property type="entry name" value="(Phosphotyrosine protein) phosphatases II"/>
    <property type="match status" value="1"/>
</dbReference>
<keyword evidence="3" id="KW-1185">Reference proteome</keyword>
<reference evidence="3" key="1">
    <citation type="submission" date="2016-10" db="EMBL/GenBank/DDBJ databases">
        <authorList>
            <person name="Varghese N."/>
            <person name="Submissions S."/>
        </authorList>
    </citation>
    <scope>NUCLEOTIDE SEQUENCE [LARGE SCALE GENOMIC DNA]</scope>
    <source>
        <strain evidence="3">IMMIB L-1606</strain>
    </source>
</reference>
<dbReference type="OrthoDB" id="1188001at2"/>
<protein>
    <submittedName>
        <fullName evidence="2">Tyrosine phosphatase family protein</fullName>
    </submittedName>
</protein>
<dbReference type="InterPro" id="IPR000387">
    <property type="entry name" value="Tyr_Pase_dom"/>
</dbReference>
<evidence type="ECO:0000313" key="2">
    <source>
        <dbReference type="EMBL" id="SDT54349.1"/>
    </source>
</evidence>
<dbReference type="PROSITE" id="PS50056">
    <property type="entry name" value="TYR_PHOSPHATASE_2"/>
    <property type="match status" value="1"/>
</dbReference>
<dbReference type="EMBL" id="LT629779">
    <property type="protein sequence ID" value="SDT54349.1"/>
    <property type="molecule type" value="Genomic_DNA"/>
</dbReference>
<dbReference type="AlphaFoldDB" id="A0A1H2B8W2"/>
<dbReference type="Pfam" id="PF13350">
    <property type="entry name" value="Y_phosphatase3"/>
    <property type="match status" value="1"/>
</dbReference>
<feature type="domain" description="Tyrosine specific protein phosphatases" evidence="1">
    <location>
        <begin position="105"/>
        <end position="140"/>
    </location>
</feature>
<dbReference type="InterPro" id="IPR016130">
    <property type="entry name" value="Tyr_Pase_AS"/>
</dbReference>
<dbReference type="InterPro" id="IPR029021">
    <property type="entry name" value="Prot-tyrosine_phosphatase-like"/>
</dbReference>
<dbReference type="Proteomes" id="UP000198751">
    <property type="component" value="Chromosome I"/>
</dbReference>
<dbReference type="InterPro" id="IPR026893">
    <property type="entry name" value="Tyr/Ser_Pase_IphP-type"/>
</dbReference>
<sequence length="232" mass="25285">MDWDGAVNAWHVAGGVYRMGRREWLTEAGWRQAYDDGVRTVVDLRNAAEARRRDTDPVVPAAALHGLAVVSAPTEEANHQQFAALTGPYLNDPAYYTENARLFPNRIAGVFRALADAADRGAVVLHCAAGRDRSGLVAAMVQDLAGDSDHQIAEGYRRAARGINERYRTHGPPHDRERYLADDELAPLLEQRGKAVVDFVRTLDSRGYLLKNGLSGGQLDAVLSLCGAGVPR</sequence>
<evidence type="ECO:0000259" key="1">
    <source>
        <dbReference type="PROSITE" id="PS50056"/>
    </source>
</evidence>
<proteinExistence type="predicted"/>